<evidence type="ECO:0000313" key="8">
    <source>
        <dbReference type="EMBL" id="GAA4005174.1"/>
    </source>
</evidence>
<sequence>MRLVFAGTPEVALPALRALLDSPRHEVVAVVTRPDAPAGRGKKMQRSPVGALADEHGIEVLTPAKAGDPGFLVRLAELEPDCCPVVAYGALLPQRSLDIPKHGWVNLHFSLLPAWRGAAPVQSAVRHGDEITGASTFRIVRELDAGPVFGVVTEKVRERDTAGELLERLSISGADLLLSTVDGIEDGTLVAVDQPTEGVSLAPKVTVDDARVDFTAPATAVDRLVRGVTPEPGAWALFREERFKLGPVLPVPAGDTAATGLAPGELRVEKKRVLVGTATTAVQLSDVQAQGKKRMAATDWARGTRIEAGERLG</sequence>
<keyword evidence="9" id="KW-1185">Reference proteome</keyword>
<dbReference type="CDD" id="cd08704">
    <property type="entry name" value="Met_tRNA_FMT_C"/>
    <property type="match status" value="1"/>
</dbReference>
<feature type="domain" description="Formyl transferase C-terminal" evidence="7">
    <location>
        <begin position="204"/>
        <end position="304"/>
    </location>
</feature>
<dbReference type="RefSeq" id="WP_344874623.1">
    <property type="nucleotide sequence ID" value="NZ_BAABAL010000008.1"/>
</dbReference>
<name>A0ABP7S119_9PSEU</name>
<dbReference type="CDD" id="cd08646">
    <property type="entry name" value="FMT_core_Met-tRNA-FMT_N"/>
    <property type="match status" value="1"/>
</dbReference>
<organism evidence="8 9">
    <name type="scientific">Allokutzneria multivorans</name>
    <dbReference type="NCBI Taxonomy" id="1142134"/>
    <lineage>
        <taxon>Bacteria</taxon>
        <taxon>Bacillati</taxon>
        <taxon>Actinomycetota</taxon>
        <taxon>Actinomycetes</taxon>
        <taxon>Pseudonocardiales</taxon>
        <taxon>Pseudonocardiaceae</taxon>
        <taxon>Allokutzneria</taxon>
    </lineage>
</organism>
<comment type="function">
    <text evidence="5">Attaches a formyl group to the free amino group of methionyl-tRNA(fMet). The formyl group appears to play a dual role in the initiator identity of N-formylmethionyl-tRNA by promoting its recognition by IF2 and preventing the misappropriation of this tRNA by the elongation apparatus.</text>
</comment>
<dbReference type="EC" id="2.1.2.9" evidence="2 5"/>
<dbReference type="InterPro" id="IPR044135">
    <property type="entry name" value="Met-tRNA-FMT_C"/>
</dbReference>
<dbReference type="NCBIfam" id="TIGR00460">
    <property type="entry name" value="fmt"/>
    <property type="match status" value="1"/>
</dbReference>
<keyword evidence="4 5" id="KW-0648">Protein biosynthesis</keyword>
<evidence type="ECO:0000259" key="7">
    <source>
        <dbReference type="Pfam" id="PF02911"/>
    </source>
</evidence>
<dbReference type="InterPro" id="IPR036477">
    <property type="entry name" value="Formyl_transf_N_sf"/>
</dbReference>
<dbReference type="InterPro" id="IPR005794">
    <property type="entry name" value="Fmt"/>
</dbReference>
<comment type="similarity">
    <text evidence="1 5">Belongs to the Fmt family.</text>
</comment>
<dbReference type="InterPro" id="IPR005793">
    <property type="entry name" value="Formyl_trans_C"/>
</dbReference>
<evidence type="ECO:0000256" key="1">
    <source>
        <dbReference type="ARBA" id="ARBA00010699"/>
    </source>
</evidence>
<dbReference type="Pfam" id="PF00551">
    <property type="entry name" value="Formyl_trans_N"/>
    <property type="match status" value="1"/>
</dbReference>
<evidence type="ECO:0000256" key="5">
    <source>
        <dbReference type="HAMAP-Rule" id="MF_00182"/>
    </source>
</evidence>
<accession>A0ABP7S119</accession>
<dbReference type="Pfam" id="PF02911">
    <property type="entry name" value="Formyl_trans_C"/>
    <property type="match status" value="1"/>
</dbReference>
<dbReference type="Proteomes" id="UP001501747">
    <property type="component" value="Unassembled WGS sequence"/>
</dbReference>
<evidence type="ECO:0000256" key="3">
    <source>
        <dbReference type="ARBA" id="ARBA00022679"/>
    </source>
</evidence>
<keyword evidence="3 5" id="KW-0808">Transferase</keyword>
<gene>
    <name evidence="5 8" type="primary">fmt</name>
    <name evidence="8" type="ORF">GCM10022247_27830</name>
</gene>
<dbReference type="InterPro" id="IPR002376">
    <property type="entry name" value="Formyl_transf_N"/>
</dbReference>
<evidence type="ECO:0000256" key="4">
    <source>
        <dbReference type="ARBA" id="ARBA00022917"/>
    </source>
</evidence>
<protein>
    <recommendedName>
        <fullName evidence="2 5">Methionyl-tRNA formyltransferase</fullName>
        <ecNumber evidence="2 5">2.1.2.9</ecNumber>
    </recommendedName>
</protein>
<evidence type="ECO:0000313" key="9">
    <source>
        <dbReference type="Proteomes" id="UP001501747"/>
    </source>
</evidence>
<dbReference type="HAMAP" id="MF_00182">
    <property type="entry name" value="Formyl_trans"/>
    <property type="match status" value="1"/>
</dbReference>
<dbReference type="PANTHER" id="PTHR11138:SF5">
    <property type="entry name" value="METHIONYL-TRNA FORMYLTRANSFERASE, MITOCHONDRIAL"/>
    <property type="match status" value="1"/>
</dbReference>
<dbReference type="SUPFAM" id="SSF53328">
    <property type="entry name" value="Formyltransferase"/>
    <property type="match status" value="1"/>
</dbReference>
<dbReference type="InterPro" id="IPR041711">
    <property type="entry name" value="Met-tRNA-FMT_N"/>
</dbReference>
<evidence type="ECO:0000256" key="2">
    <source>
        <dbReference type="ARBA" id="ARBA00012261"/>
    </source>
</evidence>
<proteinExistence type="inferred from homology"/>
<comment type="catalytic activity">
    <reaction evidence="5">
        <text>L-methionyl-tRNA(fMet) + (6R)-10-formyltetrahydrofolate = N-formyl-L-methionyl-tRNA(fMet) + (6S)-5,6,7,8-tetrahydrofolate + H(+)</text>
        <dbReference type="Rhea" id="RHEA:24380"/>
        <dbReference type="Rhea" id="RHEA-COMP:9952"/>
        <dbReference type="Rhea" id="RHEA-COMP:9953"/>
        <dbReference type="ChEBI" id="CHEBI:15378"/>
        <dbReference type="ChEBI" id="CHEBI:57453"/>
        <dbReference type="ChEBI" id="CHEBI:78530"/>
        <dbReference type="ChEBI" id="CHEBI:78844"/>
        <dbReference type="ChEBI" id="CHEBI:195366"/>
        <dbReference type="EC" id="2.1.2.9"/>
    </reaction>
</comment>
<feature type="domain" description="Formyl transferase N-terminal" evidence="6">
    <location>
        <begin position="2"/>
        <end position="178"/>
    </location>
</feature>
<evidence type="ECO:0000259" key="6">
    <source>
        <dbReference type="Pfam" id="PF00551"/>
    </source>
</evidence>
<dbReference type="EMBL" id="BAABAL010000008">
    <property type="protein sequence ID" value="GAA4005174.1"/>
    <property type="molecule type" value="Genomic_DNA"/>
</dbReference>
<dbReference type="PANTHER" id="PTHR11138">
    <property type="entry name" value="METHIONYL-TRNA FORMYLTRANSFERASE"/>
    <property type="match status" value="1"/>
</dbReference>
<dbReference type="Gene3D" id="3.40.50.12230">
    <property type="match status" value="1"/>
</dbReference>
<dbReference type="InterPro" id="IPR011034">
    <property type="entry name" value="Formyl_transferase-like_C_sf"/>
</dbReference>
<comment type="caution">
    <text evidence="8">The sequence shown here is derived from an EMBL/GenBank/DDBJ whole genome shotgun (WGS) entry which is preliminary data.</text>
</comment>
<dbReference type="SUPFAM" id="SSF50486">
    <property type="entry name" value="FMT C-terminal domain-like"/>
    <property type="match status" value="1"/>
</dbReference>
<feature type="binding site" evidence="5">
    <location>
        <begin position="110"/>
        <end position="113"/>
    </location>
    <ligand>
        <name>(6S)-5,6,7,8-tetrahydrofolate</name>
        <dbReference type="ChEBI" id="CHEBI:57453"/>
    </ligand>
</feature>
<reference evidence="9" key="1">
    <citation type="journal article" date="2019" name="Int. J. Syst. Evol. Microbiol.">
        <title>The Global Catalogue of Microorganisms (GCM) 10K type strain sequencing project: providing services to taxonomists for standard genome sequencing and annotation.</title>
        <authorList>
            <consortium name="The Broad Institute Genomics Platform"/>
            <consortium name="The Broad Institute Genome Sequencing Center for Infectious Disease"/>
            <person name="Wu L."/>
            <person name="Ma J."/>
        </authorList>
    </citation>
    <scope>NUCLEOTIDE SEQUENCE [LARGE SCALE GENOMIC DNA]</scope>
    <source>
        <strain evidence="9">JCM 17342</strain>
    </source>
</reference>